<protein>
    <submittedName>
        <fullName evidence="2">Uncharacterized protein</fullName>
    </submittedName>
</protein>
<name>A0A8J3ZAG9_9ACTN</name>
<gene>
    <name evidence="2" type="ORF">Vau01_057310</name>
</gene>
<dbReference type="RefSeq" id="WP_203998623.1">
    <property type="nucleotide sequence ID" value="NZ_BOPG01000034.1"/>
</dbReference>
<evidence type="ECO:0000313" key="2">
    <source>
        <dbReference type="EMBL" id="GIJ58215.1"/>
    </source>
</evidence>
<reference evidence="2" key="1">
    <citation type="submission" date="2021-01" db="EMBL/GenBank/DDBJ databases">
        <title>Whole genome shotgun sequence of Virgisporangium aurantiacum NBRC 16421.</title>
        <authorList>
            <person name="Komaki H."/>
            <person name="Tamura T."/>
        </authorList>
    </citation>
    <scope>NUCLEOTIDE SEQUENCE</scope>
    <source>
        <strain evidence="2">NBRC 16421</strain>
    </source>
</reference>
<proteinExistence type="predicted"/>
<dbReference type="EMBL" id="BOPG01000034">
    <property type="protein sequence ID" value="GIJ58215.1"/>
    <property type="molecule type" value="Genomic_DNA"/>
</dbReference>
<keyword evidence="1" id="KW-0732">Signal</keyword>
<dbReference type="AlphaFoldDB" id="A0A8J3ZAG9"/>
<feature type="chain" id="PRO_5035287240" evidence="1">
    <location>
        <begin position="23"/>
        <end position="166"/>
    </location>
</feature>
<feature type="signal peptide" evidence="1">
    <location>
        <begin position="1"/>
        <end position="22"/>
    </location>
</feature>
<sequence>MKIATALATVALVTVTGGAARAEPPRQAPAVVELPGGVEMLIGDVVEQVERALGRRLGPPTTAIAADAGGRALTTAEVVEVLVGKRPAGVTVLGVATDGQLSDATIGDVGDGVVDGRAARPIWAFGGVSFIAGSWDFFGLTCWVVGGTGHVTCALVETFPRPTTEP</sequence>
<evidence type="ECO:0000256" key="1">
    <source>
        <dbReference type="SAM" id="SignalP"/>
    </source>
</evidence>
<accession>A0A8J3ZAG9</accession>
<organism evidence="2 3">
    <name type="scientific">Virgisporangium aurantiacum</name>
    <dbReference type="NCBI Taxonomy" id="175570"/>
    <lineage>
        <taxon>Bacteria</taxon>
        <taxon>Bacillati</taxon>
        <taxon>Actinomycetota</taxon>
        <taxon>Actinomycetes</taxon>
        <taxon>Micromonosporales</taxon>
        <taxon>Micromonosporaceae</taxon>
        <taxon>Virgisporangium</taxon>
    </lineage>
</organism>
<evidence type="ECO:0000313" key="3">
    <source>
        <dbReference type="Proteomes" id="UP000612585"/>
    </source>
</evidence>
<dbReference type="Proteomes" id="UP000612585">
    <property type="component" value="Unassembled WGS sequence"/>
</dbReference>
<keyword evidence="3" id="KW-1185">Reference proteome</keyword>
<comment type="caution">
    <text evidence="2">The sequence shown here is derived from an EMBL/GenBank/DDBJ whole genome shotgun (WGS) entry which is preliminary data.</text>
</comment>